<feature type="transmembrane region" description="Helical" evidence="6">
    <location>
        <begin position="34"/>
        <end position="59"/>
    </location>
</feature>
<dbReference type="Pfam" id="PF20684">
    <property type="entry name" value="Fung_rhodopsin"/>
    <property type="match status" value="1"/>
</dbReference>
<sequence length="175" mass="19413">MVLRSSDNVQDSVDAQQICVVCLYYRIFAVSAKWFGVACHAANVFIVASGVAFILGTIFQCTPIDAFWDKGIKDARCFANEPWWISYSVVQIASDFALLILPIRQVYSLSMTRAEKLGLKLVFCTGLSVTFASIIRATTLAASTSDTDPTWDPSPLQYGPLLKQMLAYYAHVYQC</sequence>
<protein>
    <recommendedName>
        <fullName evidence="7">Rhodopsin domain-containing protein</fullName>
    </recommendedName>
</protein>
<dbReference type="PANTHER" id="PTHR33048:SF47">
    <property type="entry name" value="INTEGRAL MEMBRANE PROTEIN-RELATED"/>
    <property type="match status" value="1"/>
</dbReference>
<keyword evidence="2 6" id="KW-0812">Transmembrane</keyword>
<feature type="domain" description="Rhodopsin" evidence="7">
    <location>
        <begin position="16"/>
        <end position="154"/>
    </location>
</feature>
<dbReference type="Proteomes" id="UP000193144">
    <property type="component" value="Unassembled WGS sequence"/>
</dbReference>
<evidence type="ECO:0000259" key="7">
    <source>
        <dbReference type="Pfam" id="PF20684"/>
    </source>
</evidence>
<evidence type="ECO:0000256" key="4">
    <source>
        <dbReference type="ARBA" id="ARBA00023136"/>
    </source>
</evidence>
<evidence type="ECO:0000256" key="2">
    <source>
        <dbReference type="ARBA" id="ARBA00022692"/>
    </source>
</evidence>
<comment type="subcellular location">
    <subcellularLocation>
        <location evidence="1">Membrane</location>
        <topology evidence="1">Multi-pass membrane protein</topology>
    </subcellularLocation>
</comment>
<organism evidence="8 9">
    <name type="scientific">Clohesyomyces aquaticus</name>
    <dbReference type="NCBI Taxonomy" id="1231657"/>
    <lineage>
        <taxon>Eukaryota</taxon>
        <taxon>Fungi</taxon>
        <taxon>Dikarya</taxon>
        <taxon>Ascomycota</taxon>
        <taxon>Pezizomycotina</taxon>
        <taxon>Dothideomycetes</taxon>
        <taxon>Pleosporomycetidae</taxon>
        <taxon>Pleosporales</taxon>
        <taxon>Lindgomycetaceae</taxon>
        <taxon>Clohesyomyces</taxon>
    </lineage>
</organism>
<dbReference type="InterPro" id="IPR052337">
    <property type="entry name" value="SAT4-like"/>
</dbReference>
<keyword evidence="3 6" id="KW-1133">Transmembrane helix</keyword>
<keyword evidence="4 6" id="KW-0472">Membrane</keyword>
<comment type="similarity">
    <text evidence="5">Belongs to the SAT4 family.</text>
</comment>
<reference evidence="8 9" key="1">
    <citation type="submission" date="2016-07" db="EMBL/GenBank/DDBJ databases">
        <title>Pervasive Adenine N6-methylation of Active Genes in Fungi.</title>
        <authorList>
            <consortium name="DOE Joint Genome Institute"/>
            <person name="Mondo S.J."/>
            <person name="Dannebaum R.O."/>
            <person name="Kuo R.C."/>
            <person name="Labutti K."/>
            <person name="Haridas S."/>
            <person name="Kuo A."/>
            <person name="Salamov A."/>
            <person name="Ahrendt S.R."/>
            <person name="Lipzen A."/>
            <person name="Sullivan W."/>
            <person name="Andreopoulos W.B."/>
            <person name="Clum A."/>
            <person name="Lindquist E."/>
            <person name="Daum C."/>
            <person name="Ramamoorthy G.K."/>
            <person name="Gryganskyi A."/>
            <person name="Culley D."/>
            <person name="Magnuson J.K."/>
            <person name="James T.Y."/>
            <person name="O'Malley M.A."/>
            <person name="Stajich J.E."/>
            <person name="Spatafora J.W."/>
            <person name="Visel A."/>
            <person name="Grigoriev I.V."/>
        </authorList>
    </citation>
    <scope>NUCLEOTIDE SEQUENCE [LARGE SCALE GENOMIC DNA]</scope>
    <source>
        <strain evidence="8 9">CBS 115471</strain>
    </source>
</reference>
<accession>A0A1Y1ZGA8</accession>
<dbReference type="GO" id="GO:0016020">
    <property type="term" value="C:membrane"/>
    <property type="evidence" value="ECO:0007669"/>
    <property type="project" value="UniProtKB-SubCell"/>
</dbReference>
<evidence type="ECO:0000256" key="3">
    <source>
        <dbReference type="ARBA" id="ARBA00022989"/>
    </source>
</evidence>
<comment type="caution">
    <text evidence="8">The sequence shown here is derived from an EMBL/GenBank/DDBJ whole genome shotgun (WGS) entry which is preliminary data.</text>
</comment>
<evidence type="ECO:0000256" key="1">
    <source>
        <dbReference type="ARBA" id="ARBA00004141"/>
    </source>
</evidence>
<dbReference type="PANTHER" id="PTHR33048">
    <property type="entry name" value="PTH11-LIKE INTEGRAL MEMBRANE PROTEIN (AFU_ORTHOLOGUE AFUA_5G11245)"/>
    <property type="match status" value="1"/>
</dbReference>
<feature type="transmembrane region" description="Helical" evidence="6">
    <location>
        <begin position="83"/>
        <end position="101"/>
    </location>
</feature>
<evidence type="ECO:0000313" key="8">
    <source>
        <dbReference type="EMBL" id="ORY09301.1"/>
    </source>
</evidence>
<name>A0A1Y1ZGA8_9PLEO</name>
<dbReference type="AlphaFoldDB" id="A0A1Y1ZGA8"/>
<evidence type="ECO:0000313" key="9">
    <source>
        <dbReference type="Proteomes" id="UP000193144"/>
    </source>
</evidence>
<proteinExistence type="inferred from homology"/>
<gene>
    <name evidence="8" type="ORF">BCR34DRAFT_602947</name>
</gene>
<dbReference type="EMBL" id="MCFA01000088">
    <property type="protein sequence ID" value="ORY09301.1"/>
    <property type="molecule type" value="Genomic_DNA"/>
</dbReference>
<dbReference type="OrthoDB" id="5278984at2759"/>
<evidence type="ECO:0000256" key="5">
    <source>
        <dbReference type="ARBA" id="ARBA00038359"/>
    </source>
</evidence>
<dbReference type="InterPro" id="IPR049326">
    <property type="entry name" value="Rhodopsin_dom_fungi"/>
</dbReference>
<evidence type="ECO:0000256" key="6">
    <source>
        <dbReference type="SAM" id="Phobius"/>
    </source>
</evidence>
<keyword evidence="9" id="KW-1185">Reference proteome</keyword>
<dbReference type="STRING" id="1231657.A0A1Y1ZGA8"/>